<sequence length="65" mass="6740">MGWVTSIKIVGGVGSAFTALLTSRGLRNLPTLTAVATAESVMSSLVIQPSGRMVASAGRHPIRLF</sequence>
<reference evidence="1" key="1">
    <citation type="submission" date="2023-06" db="EMBL/GenBank/DDBJ databases">
        <title>Genome-scale phylogeny and comparative genomics of the fungal order Sordariales.</title>
        <authorList>
            <consortium name="Lawrence Berkeley National Laboratory"/>
            <person name="Hensen N."/>
            <person name="Bonometti L."/>
            <person name="Westerberg I."/>
            <person name="Brannstrom I.O."/>
            <person name="Guillou S."/>
            <person name="Cros-Aarteil S."/>
            <person name="Calhoun S."/>
            <person name="Haridas S."/>
            <person name="Kuo A."/>
            <person name="Mondo S."/>
            <person name="Pangilinan J."/>
            <person name="Riley R."/>
            <person name="Labutti K."/>
            <person name="Andreopoulos B."/>
            <person name="Lipzen A."/>
            <person name="Chen C."/>
            <person name="Yanf M."/>
            <person name="Daum C."/>
            <person name="Ng V."/>
            <person name="Clum A."/>
            <person name="Steindorff A."/>
            <person name="Ohm R."/>
            <person name="Martin F."/>
            <person name="Silar P."/>
            <person name="Natvig D."/>
            <person name="Lalanne C."/>
            <person name="Gautier V."/>
            <person name="Ament-Velasquez S.L."/>
            <person name="Kruys A."/>
            <person name="Hutchinson M.I."/>
            <person name="Powell A.J."/>
            <person name="Barry K."/>
            <person name="Miller A.N."/>
            <person name="Grigoriev I.V."/>
            <person name="Debuchy R."/>
            <person name="Gladieux P."/>
            <person name="Thoren M.H."/>
            <person name="Johannesson H."/>
        </authorList>
    </citation>
    <scope>NUCLEOTIDE SEQUENCE</scope>
    <source>
        <strain evidence="1">SMH2532-1</strain>
    </source>
</reference>
<comment type="caution">
    <text evidence="1">The sequence shown here is derived from an EMBL/GenBank/DDBJ whole genome shotgun (WGS) entry which is preliminary data.</text>
</comment>
<keyword evidence="2" id="KW-1185">Reference proteome</keyword>
<gene>
    <name evidence="1" type="ORF">B0T16DRAFT_225789</name>
</gene>
<evidence type="ECO:0000313" key="2">
    <source>
        <dbReference type="Proteomes" id="UP001174936"/>
    </source>
</evidence>
<dbReference type="AlphaFoldDB" id="A0AA39XXN7"/>
<dbReference type="Proteomes" id="UP001174936">
    <property type="component" value="Unassembled WGS sequence"/>
</dbReference>
<dbReference type="EMBL" id="JAULSV010000006">
    <property type="protein sequence ID" value="KAK0642197.1"/>
    <property type="molecule type" value="Genomic_DNA"/>
</dbReference>
<protein>
    <submittedName>
        <fullName evidence="1">Uncharacterized protein</fullName>
    </submittedName>
</protein>
<name>A0AA39XXN7_9PEZI</name>
<proteinExistence type="predicted"/>
<organism evidence="1 2">
    <name type="scientific">Cercophora newfieldiana</name>
    <dbReference type="NCBI Taxonomy" id="92897"/>
    <lineage>
        <taxon>Eukaryota</taxon>
        <taxon>Fungi</taxon>
        <taxon>Dikarya</taxon>
        <taxon>Ascomycota</taxon>
        <taxon>Pezizomycotina</taxon>
        <taxon>Sordariomycetes</taxon>
        <taxon>Sordariomycetidae</taxon>
        <taxon>Sordariales</taxon>
        <taxon>Lasiosphaeriaceae</taxon>
        <taxon>Cercophora</taxon>
    </lineage>
</organism>
<accession>A0AA39XXN7</accession>
<evidence type="ECO:0000313" key="1">
    <source>
        <dbReference type="EMBL" id="KAK0642197.1"/>
    </source>
</evidence>